<dbReference type="GO" id="GO:0003700">
    <property type="term" value="F:DNA-binding transcription factor activity"/>
    <property type="evidence" value="ECO:0007669"/>
    <property type="project" value="InterPro"/>
</dbReference>
<dbReference type="CDD" id="cd00609">
    <property type="entry name" value="AAT_like"/>
    <property type="match status" value="1"/>
</dbReference>
<dbReference type="Gene3D" id="3.40.640.10">
    <property type="entry name" value="Type I PLP-dependent aspartate aminotransferase-like (Major domain)"/>
    <property type="match status" value="1"/>
</dbReference>
<evidence type="ECO:0000313" key="7">
    <source>
        <dbReference type="EMBL" id="SDW91804.1"/>
    </source>
</evidence>
<dbReference type="GO" id="GO:0003677">
    <property type="term" value="F:DNA binding"/>
    <property type="evidence" value="ECO:0007669"/>
    <property type="project" value="UniProtKB-KW"/>
</dbReference>
<dbReference type="EMBL" id="FNOI01000003">
    <property type="protein sequence ID" value="SDW91804.1"/>
    <property type="molecule type" value="Genomic_DNA"/>
</dbReference>
<dbReference type="SMART" id="SM00345">
    <property type="entry name" value="HTH_GNTR"/>
    <property type="match status" value="1"/>
</dbReference>
<evidence type="ECO:0000256" key="3">
    <source>
        <dbReference type="ARBA" id="ARBA00023015"/>
    </source>
</evidence>
<keyword evidence="8" id="KW-1185">Reference proteome</keyword>
<dbReference type="Proteomes" id="UP000199441">
    <property type="component" value="Unassembled WGS sequence"/>
</dbReference>
<keyword evidence="4" id="KW-0238">DNA-binding</keyword>
<keyword evidence="2" id="KW-0663">Pyridoxal phosphate</keyword>
<evidence type="ECO:0000256" key="2">
    <source>
        <dbReference type="ARBA" id="ARBA00022898"/>
    </source>
</evidence>
<comment type="similarity">
    <text evidence="1">In the C-terminal section; belongs to the class-I pyridoxal-phosphate-dependent aminotransferase family.</text>
</comment>
<feature type="domain" description="HTH gntR-type" evidence="6">
    <location>
        <begin position="45"/>
        <end position="113"/>
    </location>
</feature>
<dbReference type="PROSITE" id="PS50949">
    <property type="entry name" value="HTH_GNTR"/>
    <property type="match status" value="1"/>
</dbReference>
<dbReference type="STRING" id="670155.SAMN04488001_1970"/>
<organism evidence="7 8">
    <name type="scientific">Litoreibacter albidus</name>
    <dbReference type="NCBI Taxonomy" id="670155"/>
    <lineage>
        <taxon>Bacteria</taxon>
        <taxon>Pseudomonadati</taxon>
        <taxon>Pseudomonadota</taxon>
        <taxon>Alphaproteobacteria</taxon>
        <taxon>Rhodobacterales</taxon>
        <taxon>Roseobacteraceae</taxon>
        <taxon>Litoreibacter</taxon>
    </lineage>
</organism>
<dbReference type="CDD" id="cd07377">
    <property type="entry name" value="WHTH_GntR"/>
    <property type="match status" value="1"/>
</dbReference>
<dbReference type="InterPro" id="IPR036390">
    <property type="entry name" value="WH_DNA-bd_sf"/>
</dbReference>
<keyword evidence="5" id="KW-0804">Transcription</keyword>
<evidence type="ECO:0000259" key="6">
    <source>
        <dbReference type="PROSITE" id="PS50949"/>
    </source>
</evidence>
<dbReference type="InterPro" id="IPR000524">
    <property type="entry name" value="Tscrpt_reg_HTH_GntR"/>
</dbReference>
<evidence type="ECO:0000256" key="1">
    <source>
        <dbReference type="ARBA" id="ARBA00005384"/>
    </source>
</evidence>
<dbReference type="SUPFAM" id="SSF53383">
    <property type="entry name" value="PLP-dependent transferases"/>
    <property type="match status" value="1"/>
</dbReference>
<dbReference type="InterPro" id="IPR051446">
    <property type="entry name" value="HTH_trans_reg/aminotransferase"/>
</dbReference>
<dbReference type="Pfam" id="PF00155">
    <property type="entry name" value="Aminotran_1_2"/>
    <property type="match status" value="1"/>
</dbReference>
<dbReference type="Pfam" id="PF00392">
    <property type="entry name" value="GntR"/>
    <property type="match status" value="1"/>
</dbReference>
<dbReference type="InterPro" id="IPR004839">
    <property type="entry name" value="Aminotransferase_I/II_large"/>
</dbReference>
<dbReference type="PANTHER" id="PTHR46577">
    <property type="entry name" value="HTH-TYPE TRANSCRIPTIONAL REGULATORY PROTEIN GABR"/>
    <property type="match status" value="1"/>
</dbReference>
<gene>
    <name evidence="7" type="ORF">SAMN04488001_1970</name>
</gene>
<proteinExistence type="inferred from homology"/>
<evidence type="ECO:0000256" key="4">
    <source>
        <dbReference type="ARBA" id="ARBA00023125"/>
    </source>
</evidence>
<protein>
    <submittedName>
        <fullName evidence="7">Transcriptional regulator, GntR family</fullName>
    </submittedName>
</protein>
<dbReference type="PANTHER" id="PTHR46577:SF1">
    <property type="entry name" value="HTH-TYPE TRANSCRIPTIONAL REGULATORY PROTEIN GABR"/>
    <property type="match status" value="1"/>
</dbReference>
<dbReference type="InterPro" id="IPR015421">
    <property type="entry name" value="PyrdxlP-dep_Trfase_major"/>
</dbReference>
<evidence type="ECO:0000313" key="8">
    <source>
        <dbReference type="Proteomes" id="UP000199441"/>
    </source>
</evidence>
<dbReference type="AlphaFoldDB" id="A0A1H2XH36"/>
<dbReference type="SUPFAM" id="SSF46785">
    <property type="entry name" value="Winged helix' DNA-binding domain"/>
    <property type="match status" value="1"/>
</dbReference>
<dbReference type="Gene3D" id="1.10.10.10">
    <property type="entry name" value="Winged helix-like DNA-binding domain superfamily/Winged helix DNA-binding domain"/>
    <property type="match status" value="1"/>
</dbReference>
<dbReference type="InterPro" id="IPR015424">
    <property type="entry name" value="PyrdxlP-dep_Trfase"/>
</dbReference>
<evidence type="ECO:0000256" key="5">
    <source>
        <dbReference type="ARBA" id="ARBA00023163"/>
    </source>
</evidence>
<reference evidence="8" key="1">
    <citation type="submission" date="2016-10" db="EMBL/GenBank/DDBJ databases">
        <authorList>
            <person name="Varghese N."/>
            <person name="Submissions S."/>
        </authorList>
    </citation>
    <scope>NUCLEOTIDE SEQUENCE [LARGE SCALE GENOMIC DNA]</scope>
    <source>
        <strain evidence="8">DSM 26922</strain>
    </source>
</reference>
<name>A0A1H2XH36_9RHOB</name>
<dbReference type="InterPro" id="IPR036388">
    <property type="entry name" value="WH-like_DNA-bd_sf"/>
</dbReference>
<sequence length="510" mass="55782">MASNICIDTMQRCGYNMKVQFRIVCVHRKIVMNTIWFPDLSNAQGPKYLTLADALRDAIQSGDLARGEKLPPVREVAYQLGITPGTVARAYSRLVDAGCLEAVVGRGTFVTLTAPDYSDNPRDSMSPIFEDAIEVDSTPHNSGGSSYRVNMISPHLRNVGQSALIKKLLAEIAQDPPSGVMHYPSRDASKPARQAVARWLSAAPIGPVTAEEVILTNGGQNAILLILQALLRGRKPTVLVEDLAYPGFRRAAELLRADVVSVATDKNGLIPEALEEAARAHDAQILCTSPEVHNPTCGYTPEARRREIVEIARRFNFDILEDDCYQMSVAQTPSYRMLAPERSWFVASLSKTLTPALRIGFAVTPPNKSAVLRRAAEHSFFGLATPLADLCSKLLSHPDTPKVIDAVRVETGKYVRAAVNILGTYDVNWREDVLFLWLTLPEGWRANAFCQAAEAEGVQIRSAEDYQGRTGPTLHAVRIAINAGVSLSSFEAAIGRLKVLLDNPPEQIMS</sequence>
<dbReference type="GO" id="GO:0030170">
    <property type="term" value="F:pyridoxal phosphate binding"/>
    <property type="evidence" value="ECO:0007669"/>
    <property type="project" value="InterPro"/>
</dbReference>
<accession>A0A1H2XH36</accession>
<keyword evidence="3" id="KW-0805">Transcription regulation</keyword>